<comment type="catalytic activity">
    <reaction evidence="13">
        <text>a 5'-end (5'-triphosphoguanosine)-ribonucleoside in mRNA + S-adenosyl-L-methionine = a 5'-end (N(7)-methyl 5'-triphosphoguanosine)-ribonucleoside in mRNA + S-adenosyl-L-homocysteine</text>
        <dbReference type="Rhea" id="RHEA:67008"/>
        <dbReference type="Rhea" id="RHEA-COMP:17166"/>
        <dbReference type="Rhea" id="RHEA-COMP:17167"/>
        <dbReference type="ChEBI" id="CHEBI:57856"/>
        <dbReference type="ChEBI" id="CHEBI:59789"/>
        <dbReference type="ChEBI" id="CHEBI:156461"/>
        <dbReference type="ChEBI" id="CHEBI:167617"/>
        <dbReference type="EC" id="2.1.1.56"/>
    </reaction>
</comment>
<evidence type="ECO:0000256" key="6">
    <source>
        <dbReference type="ARBA" id="ARBA00022679"/>
    </source>
</evidence>
<evidence type="ECO:0000313" key="20">
    <source>
        <dbReference type="EMBL" id="CCH60851.1"/>
    </source>
</evidence>
<dbReference type="PIRSF" id="PIRSF028762">
    <property type="entry name" value="ABD1"/>
    <property type="match status" value="1"/>
</dbReference>
<name>I2H399_HENB6</name>
<dbReference type="OMA" id="LITGDCF"/>
<dbReference type="Proteomes" id="UP000002866">
    <property type="component" value="Chromosome 4"/>
</dbReference>
<dbReference type="KEGG" id="tbl:TBLA_0D03510"/>
<feature type="site" description="mRNA cap binding" evidence="17">
    <location>
        <position position="427"/>
    </location>
</feature>
<dbReference type="OrthoDB" id="10248867at2759"/>
<dbReference type="GO" id="GO:0005829">
    <property type="term" value="C:cytosol"/>
    <property type="evidence" value="ECO:0007669"/>
    <property type="project" value="EnsemblFungi"/>
</dbReference>
<comment type="similarity">
    <text evidence="15">Belongs to the class I-like SAM-binding methyltransferase superfamily. mRNA cap 0 methyltransferase family.</text>
</comment>
<dbReference type="PANTHER" id="PTHR12189">
    <property type="entry name" value="MRNA GUANINE-7- METHYLTRANSFERASE"/>
    <property type="match status" value="1"/>
</dbReference>
<dbReference type="eggNOG" id="KOG1975">
    <property type="taxonomic scope" value="Eukaryota"/>
</dbReference>
<dbReference type="GO" id="GO:0003723">
    <property type="term" value="F:RNA binding"/>
    <property type="evidence" value="ECO:0007669"/>
    <property type="project" value="UniProtKB-KW"/>
</dbReference>
<evidence type="ECO:0000256" key="3">
    <source>
        <dbReference type="ARBA" id="ARBA00011926"/>
    </source>
</evidence>
<gene>
    <name evidence="20" type="primary">TBLA0D03510</name>
    <name evidence="20" type="ORF">TBLA_0D03510</name>
</gene>
<feature type="site" description="mRNA cap binding" evidence="17">
    <location>
        <position position="217"/>
    </location>
</feature>
<dbReference type="PANTHER" id="PTHR12189:SF2">
    <property type="entry name" value="MRNA CAP GUANINE-N7 METHYLTRANSFERASE"/>
    <property type="match status" value="1"/>
</dbReference>
<dbReference type="Pfam" id="PF03291">
    <property type="entry name" value="mRNA_G-N7_MeTrfase"/>
    <property type="match status" value="1"/>
</dbReference>
<evidence type="ECO:0000256" key="8">
    <source>
        <dbReference type="ARBA" id="ARBA00022884"/>
    </source>
</evidence>
<keyword evidence="10 15" id="KW-0539">Nucleus</keyword>
<dbReference type="GeneID" id="14495887"/>
<feature type="compositionally biased region" description="Polar residues" evidence="18">
    <location>
        <begin position="63"/>
        <end position="73"/>
    </location>
</feature>
<feature type="binding site" evidence="16">
    <location>
        <position position="205"/>
    </location>
    <ligand>
        <name>S-adenosyl-L-methionine</name>
        <dbReference type="ChEBI" id="CHEBI:59789"/>
    </ligand>
</feature>
<evidence type="ECO:0000256" key="4">
    <source>
        <dbReference type="ARBA" id="ARBA00022603"/>
    </source>
</evidence>
<evidence type="ECO:0000256" key="12">
    <source>
        <dbReference type="ARBA" id="ARBA00033387"/>
    </source>
</evidence>
<evidence type="ECO:0000256" key="2">
    <source>
        <dbReference type="ARBA" id="ARBA00004123"/>
    </source>
</evidence>
<feature type="site" description="mRNA cap binding" evidence="17">
    <location>
        <position position="264"/>
    </location>
</feature>
<feature type="binding site" evidence="17">
    <location>
        <begin position="161"/>
        <end position="162"/>
    </location>
    <ligand>
        <name>mRNA</name>
        <dbReference type="ChEBI" id="CHEBI:33699"/>
    </ligand>
</feature>
<keyword evidence="4 15" id="KW-0489">Methyltransferase</keyword>
<keyword evidence="9 15" id="KW-0506">mRNA capping</keyword>
<dbReference type="InterPro" id="IPR004971">
    <property type="entry name" value="mRNA_G-N7_MeTrfase_dom"/>
</dbReference>
<feature type="site" description="mRNA cap binding" evidence="17">
    <location>
        <position position="358"/>
    </location>
</feature>
<organism evidence="20 21">
    <name type="scientific">Henningerozyma blattae (strain ATCC 34711 / CBS 6284 / DSM 70876 / NBRC 10599 / NRRL Y-10934 / UCD 77-7)</name>
    <name type="common">Yeast</name>
    <name type="synonym">Tetrapisispora blattae</name>
    <dbReference type="NCBI Taxonomy" id="1071380"/>
    <lineage>
        <taxon>Eukaryota</taxon>
        <taxon>Fungi</taxon>
        <taxon>Dikarya</taxon>
        <taxon>Ascomycota</taxon>
        <taxon>Saccharomycotina</taxon>
        <taxon>Saccharomycetes</taxon>
        <taxon>Saccharomycetales</taxon>
        <taxon>Saccharomycetaceae</taxon>
        <taxon>Henningerozyma</taxon>
    </lineage>
</organism>
<dbReference type="FunFam" id="3.40.50.150:FF:000280">
    <property type="entry name" value="mRNA cap guanine-N7 methyltransferase"/>
    <property type="match status" value="1"/>
</dbReference>
<evidence type="ECO:0000256" key="16">
    <source>
        <dbReference type="PIRSR" id="PIRSR028762-1"/>
    </source>
</evidence>
<evidence type="ECO:0000256" key="7">
    <source>
        <dbReference type="ARBA" id="ARBA00022691"/>
    </source>
</evidence>
<accession>I2H399</accession>
<dbReference type="GO" id="GO:0005634">
    <property type="term" value="C:nucleus"/>
    <property type="evidence" value="ECO:0007669"/>
    <property type="project" value="UniProtKB-SubCell"/>
</dbReference>
<dbReference type="InParanoid" id="I2H399"/>
<feature type="compositionally biased region" description="Basic and acidic residues" evidence="18">
    <location>
        <begin position="74"/>
        <end position="84"/>
    </location>
</feature>
<dbReference type="EC" id="2.1.1.56" evidence="3 15"/>
<feature type="site" description="mRNA cap binding" evidence="17">
    <location>
        <position position="186"/>
    </location>
</feature>
<evidence type="ECO:0000256" key="1">
    <source>
        <dbReference type="ARBA" id="ARBA00003378"/>
    </source>
</evidence>
<feature type="compositionally biased region" description="Basic and acidic residues" evidence="18">
    <location>
        <begin position="13"/>
        <end position="44"/>
    </location>
</feature>
<evidence type="ECO:0000256" key="18">
    <source>
        <dbReference type="SAM" id="MobiDB-lite"/>
    </source>
</evidence>
<dbReference type="PROSITE" id="PS51562">
    <property type="entry name" value="RNA_CAP0_MT"/>
    <property type="match status" value="1"/>
</dbReference>
<evidence type="ECO:0000256" key="11">
    <source>
        <dbReference type="ARBA" id="ARBA00032772"/>
    </source>
</evidence>
<evidence type="ECO:0000256" key="13">
    <source>
        <dbReference type="ARBA" id="ARBA00044712"/>
    </source>
</evidence>
<evidence type="ECO:0000256" key="9">
    <source>
        <dbReference type="ARBA" id="ARBA00023042"/>
    </source>
</evidence>
<dbReference type="GO" id="GO:0004482">
    <property type="term" value="F:mRNA 5'-cap (guanine-N7-)-methyltransferase activity"/>
    <property type="evidence" value="ECO:0007669"/>
    <property type="project" value="UniProtKB-EC"/>
</dbReference>
<evidence type="ECO:0000256" key="5">
    <source>
        <dbReference type="ARBA" id="ARBA00022664"/>
    </source>
</evidence>
<evidence type="ECO:0000256" key="15">
    <source>
        <dbReference type="PIRNR" id="PIRNR028762"/>
    </source>
</evidence>
<reference evidence="20 21" key="1">
    <citation type="journal article" date="2011" name="Proc. Natl. Acad. Sci. U.S.A.">
        <title>Evolutionary erosion of yeast sex chromosomes by mating-type switching accidents.</title>
        <authorList>
            <person name="Gordon J.L."/>
            <person name="Armisen D."/>
            <person name="Proux-Wera E."/>
            <person name="Oheigeartaigh S.S."/>
            <person name="Byrne K.P."/>
            <person name="Wolfe K.H."/>
        </authorList>
    </citation>
    <scope>NUCLEOTIDE SEQUENCE [LARGE SCALE GENOMIC DNA]</scope>
    <source>
        <strain evidence="21">ATCC 34711 / CBS 6284 / DSM 70876 / NBRC 10599 / NRRL Y-10934 / UCD 77-7</strain>
    </source>
</reference>
<sequence length="441" mass="50971">MRPPKPVWMSQEDYDRQYGKEEAKVNAKEELANEEHTPALKEQENSPSHTDSSTSYGVGRYEPSSNNAVTSNNSKEHSNEDSTKSRIRKRTHERYDKEERARKIERERIREEQLKKHELELASQRSIDVDQIVRQHYNERTHIAGNSRRNLSPIIKLRNFNNAIKYMLIEKFTKPGAVVLELACGKGGDLRKYGSVGISQFIGIDISNASIKEAHKRYSSMKNLGFQVILITGDCFGESLGPTVQPFPQCRFPCDVVSTQFCLHYAFETEAKARRALSNVSKSLKVGGFFFGTIPDSEFIRFKLNKIPETVEKPSWGNNIYKVTFDNNSYIKNGKEFKSPYGNMYTYWLEDAIDSVPEYVVPFETLRSLCDEYGMELELQQPFNKFFVQEIPQWMNKFSPRVKEGLQRSDGRYGVEGSEKEAASYFYTIFVFRKVREYLGE</sequence>
<dbReference type="InterPro" id="IPR016899">
    <property type="entry name" value="mRNA_G-N7_MeTrfase_euk"/>
</dbReference>
<dbReference type="Gene3D" id="3.40.50.150">
    <property type="entry name" value="Vaccinia Virus protein VP39"/>
    <property type="match status" value="1"/>
</dbReference>
<feature type="binding site" evidence="16">
    <location>
        <position position="234"/>
    </location>
    <ligand>
        <name>S-adenosyl-L-methionine</name>
        <dbReference type="ChEBI" id="CHEBI:59789"/>
    </ligand>
</feature>
<feature type="binding site" evidence="16">
    <location>
        <position position="265"/>
    </location>
    <ligand>
        <name>S-adenosyl-L-methionine</name>
        <dbReference type="ChEBI" id="CHEBI:59789"/>
    </ligand>
</feature>
<feature type="domain" description="MRNA cap 0 methyltransferase" evidence="19">
    <location>
        <begin position="152"/>
        <end position="435"/>
    </location>
</feature>
<protein>
    <recommendedName>
        <fullName evidence="14 15">mRNA cap guanine-N(7) methyltransferase</fullName>
        <ecNumber evidence="3 15">2.1.1.56</ecNumber>
    </recommendedName>
    <alternativeName>
        <fullName evidence="11 15">mRNA (guanine-N(7))-methyltransferase</fullName>
    </alternativeName>
    <alternativeName>
        <fullName evidence="12 15">mRNA cap methyltransferase</fullName>
    </alternativeName>
</protein>
<dbReference type="EMBL" id="HE806319">
    <property type="protein sequence ID" value="CCH60851.1"/>
    <property type="molecule type" value="Genomic_DNA"/>
</dbReference>
<dbReference type="InterPro" id="IPR039753">
    <property type="entry name" value="RG7MT1"/>
</dbReference>
<keyword evidence="6 15" id="KW-0808">Transferase</keyword>
<dbReference type="HOGENOM" id="CLU_020346_2_0_1"/>
<dbReference type="AlphaFoldDB" id="I2H399"/>
<dbReference type="CDD" id="cd02440">
    <property type="entry name" value="AdoMet_MTases"/>
    <property type="match status" value="1"/>
</dbReference>
<evidence type="ECO:0000256" key="17">
    <source>
        <dbReference type="PIRSR" id="PIRSR028762-2"/>
    </source>
</evidence>
<evidence type="ECO:0000256" key="10">
    <source>
        <dbReference type="ARBA" id="ARBA00023242"/>
    </source>
</evidence>
<keyword evidence="7 15" id="KW-0949">S-adenosyl-L-methionine</keyword>
<evidence type="ECO:0000313" key="21">
    <source>
        <dbReference type="Proteomes" id="UP000002866"/>
    </source>
</evidence>
<evidence type="ECO:0000256" key="14">
    <source>
        <dbReference type="ARBA" id="ARBA00049739"/>
    </source>
</evidence>
<proteinExistence type="inferred from homology"/>
<feature type="compositionally biased region" description="Polar residues" evidence="18">
    <location>
        <begin position="45"/>
        <end position="56"/>
    </location>
</feature>
<feature type="binding site" evidence="16">
    <location>
        <position position="260"/>
    </location>
    <ligand>
        <name>S-adenosyl-L-methionine</name>
        <dbReference type="ChEBI" id="CHEBI:59789"/>
    </ligand>
</feature>
<dbReference type="RefSeq" id="XP_004180370.1">
    <property type="nucleotide sequence ID" value="XM_004180322.1"/>
</dbReference>
<dbReference type="STRING" id="1071380.I2H399"/>
<keyword evidence="21" id="KW-1185">Reference proteome</keyword>
<feature type="binding site" evidence="16">
    <location>
        <position position="183"/>
    </location>
    <ligand>
        <name>S-adenosyl-L-methionine</name>
        <dbReference type="ChEBI" id="CHEBI:59789"/>
    </ligand>
</feature>
<evidence type="ECO:0000259" key="19">
    <source>
        <dbReference type="PROSITE" id="PS51562"/>
    </source>
</evidence>
<feature type="binding site" evidence="16">
    <location>
        <position position="165"/>
    </location>
    <ligand>
        <name>S-adenosyl-L-methionine</name>
        <dbReference type="ChEBI" id="CHEBI:59789"/>
    </ligand>
</feature>
<dbReference type="FunCoup" id="I2H399">
    <property type="interactions" value="1080"/>
</dbReference>
<feature type="site" description="mRNA cap binding" evidence="17">
    <location>
        <position position="192"/>
    </location>
</feature>
<comment type="function">
    <text evidence="1">Responsible for methylating the 5'-cap structure of mRNAs.</text>
</comment>
<dbReference type="SUPFAM" id="SSF53335">
    <property type="entry name" value="S-adenosyl-L-methionine-dependent methyltransferases"/>
    <property type="match status" value="1"/>
</dbReference>
<feature type="region of interest" description="Disordered" evidence="18">
    <location>
        <begin position="1"/>
        <end position="100"/>
    </location>
</feature>
<dbReference type="InterPro" id="IPR029063">
    <property type="entry name" value="SAM-dependent_MTases_sf"/>
</dbReference>
<keyword evidence="5 15" id="KW-0507">mRNA processing</keyword>
<keyword evidence="8 15" id="KW-0694">RNA-binding</keyword>
<comment type="subcellular location">
    <subcellularLocation>
        <location evidence="2 15">Nucleus</location>
    </subcellularLocation>
</comment>